<keyword evidence="4" id="KW-0690">Ribosome biogenesis</keyword>
<name>A0A167M7T8_CALVF</name>
<reference evidence="10 11" key="1">
    <citation type="journal article" date="2016" name="Mol. Biol. Evol.">
        <title>Comparative Genomics of Early-Diverging Mushroom-Forming Fungi Provides Insights into the Origins of Lignocellulose Decay Capabilities.</title>
        <authorList>
            <person name="Nagy L.G."/>
            <person name="Riley R."/>
            <person name="Tritt A."/>
            <person name="Adam C."/>
            <person name="Daum C."/>
            <person name="Floudas D."/>
            <person name="Sun H."/>
            <person name="Yadav J.S."/>
            <person name="Pangilinan J."/>
            <person name="Larsson K.H."/>
            <person name="Matsuura K."/>
            <person name="Barry K."/>
            <person name="Labutti K."/>
            <person name="Kuo R."/>
            <person name="Ohm R.A."/>
            <person name="Bhattacharya S.S."/>
            <person name="Shirouzu T."/>
            <person name="Yoshinaga Y."/>
            <person name="Martin F.M."/>
            <person name="Grigoriev I.V."/>
            <person name="Hibbett D.S."/>
        </authorList>
    </citation>
    <scope>NUCLEOTIDE SEQUENCE [LARGE SCALE GENOMIC DNA]</scope>
    <source>
        <strain evidence="10 11">TUFC12733</strain>
    </source>
</reference>
<gene>
    <name evidence="10" type="ORF">CALVIDRAFT_563912</name>
</gene>
<evidence type="ECO:0000256" key="4">
    <source>
        <dbReference type="ARBA" id="ARBA00022517"/>
    </source>
</evidence>
<keyword evidence="5" id="KW-0698">rRNA processing</keyword>
<dbReference type="OrthoDB" id="21550at2759"/>
<dbReference type="GO" id="GO:0001522">
    <property type="term" value="P:pseudouridine synthesis"/>
    <property type="evidence" value="ECO:0007669"/>
    <property type="project" value="InterPro"/>
</dbReference>
<dbReference type="Proteomes" id="UP000076738">
    <property type="component" value="Unassembled WGS sequence"/>
</dbReference>
<feature type="region of interest" description="Disordered" evidence="9">
    <location>
        <begin position="86"/>
        <end position="169"/>
    </location>
</feature>
<dbReference type="Pfam" id="PF04410">
    <property type="entry name" value="Gar1"/>
    <property type="match status" value="1"/>
</dbReference>
<feature type="region of interest" description="Disordered" evidence="9">
    <location>
        <begin position="531"/>
        <end position="579"/>
    </location>
</feature>
<dbReference type="STRING" id="1330018.A0A167M7T8"/>
<dbReference type="GO" id="GO:0005732">
    <property type="term" value="C:sno(s)RNA-containing ribonucleoprotein complex"/>
    <property type="evidence" value="ECO:0007669"/>
    <property type="project" value="InterPro"/>
</dbReference>
<evidence type="ECO:0000256" key="6">
    <source>
        <dbReference type="ARBA" id="ARBA00022553"/>
    </source>
</evidence>
<dbReference type="AlphaFoldDB" id="A0A167M7T8"/>
<evidence type="ECO:0000256" key="7">
    <source>
        <dbReference type="ARBA" id="ARBA00022884"/>
    </source>
</evidence>
<keyword evidence="11" id="KW-1185">Reference proteome</keyword>
<dbReference type="SUPFAM" id="SSF50447">
    <property type="entry name" value="Translation proteins"/>
    <property type="match status" value="1"/>
</dbReference>
<feature type="compositionally biased region" description="Acidic residues" evidence="9">
    <location>
        <begin position="101"/>
        <end position="134"/>
    </location>
</feature>
<keyword evidence="8" id="KW-0539">Nucleus</keyword>
<protein>
    <recommendedName>
        <fullName evidence="3">H/ACA ribonucleoprotein complex non-core subunit NAF1</fullName>
    </recommendedName>
</protein>
<dbReference type="InterPro" id="IPR040309">
    <property type="entry name" value="Naf1"/>
</dbReference>
<dbReference type="EMBL" id="KV417284">
    <property type="protein sequence ID" value="KZO96426.1"/>
    <property type="molecule type" value="Genomic_DNA"/>
</dbReference>
<keyword evidence="6" id="KW-0597">Phosphoprotein</keyword>
<dbReference type="GO" id="GO:0000493">
    <property type="term" value="P:box H/ACA snoRNP assembly"/>
    <property type="evidence" value="ECO:0007669"/>
    <property type="project" value="InterPro"/>
</dbReference>
<evidence type="ECO:0000256" key="2">
    <source>
        <dbReference type="ARBA" id="ARBA00009801"/>
    </source>
</evidence>
<feature type="region of interest" description="Disordered" evidence="9">
    <location>
        <begin position="318"/>
        <end position="369"/>
    </location>
</feature>
<dbReference type="Gene3D" id="2.40.10.230">
    <property type="entry name" value="Probable tRNA pseudouridine synthase domain"/>
    <property type="match status" value="1"/>
</dbReference>
<dbReference type="GO" id="GO:0006364">
    <property type="term" value="P:rRNA processing"/>
    <property type="evidence" value="ECO:0007669"/>
    <property type="project" value="UniProtKB-KW"/>
</dbReference>
<evidence type="ECO:0000256" key="5">
    <source>
        <dbReference type="ARBA" id="ARBA00022552"/>
    </source>
</evidence>
<dbReference type="InterPro" id="IPR009000">
    <property type="entry name" value="Transl_B-barrel_sf"/>
</dbReference>
<feature type="compositionally biased region" description="Basic and acidic residues" evidence="9">
    <location>
        <begin position="326"/>
        <end position="339"/>
    </location>
</feature>
<dbReference type="InterPro" id="IPR038664">
    <property type="entry name" value="Gar1/Naf1_Cbf5-bd_sf"/>
</dbReference>
<organism evidence="10 11">
    <name type="scientific">Calocera viscosa (strain TUFC12733)</name>
    <dbReference type="NCBI Taxonomy" id="1330018"/>
    <lineage>
        <taxon>Eukaryota</taxon>
        <taxon>Fungi</taxon>
        <taxon>Dikarya</taxon>
        <taxon>Basidiomycota</taxon>
        <taxon>Agaricomycotina</taxon>
        <taxon>Dacrymycetes</taxon>
        <taxon>Dacrymycetales</taxon>
        <taxon>Dacrymycetaceae</taxon>
        <taxon>Calocera</taxon>
    </lineage>
</organism>
<evidence type="ECO:0000256" key="3">
    <source>
        <dbReference type="ARBA" id="ARBA00021438"/>
    </source>
</evidence>
<dbReference type="GO" id="GO:0003723">
    <property type="term" value="F:RNA binding"/>
    <property type="evidence" value="ECO:0007669"/>
    <property type="project" value="UniProtKB-KW"/>
</dbReference>
<feature type="compositionally biased region" description="Low complexity" evidence="9">
    <location>
        <begin position="541"/>
        <end position="555"/>
    </location>
</feature>
<comment type="subcellular location">
    <subcellularLocation>
        <location evidence="1">Nucleus</location>
    </subcellularLocation>
</comment>
<feature type="compositionally biased region" description="Basic and acidic residues" evidence="9">
    <location>
        <begin position="430"/>
        <end position="443"/>
    </location>
</feature>
<evidence type="ECO:0000256" key="8">
    <source>
        <dbReference type="ARBA" id="ARBA00023242"/>
    </source>
</evidence>
<evidence type="ECO:0000313" key="10">
    <source>
        <dbReference type="EMBL" id="KZO96426.1"/>
    </source>
</evidence>
<feature type="region of interest" description="Disordered" evidence="9">
    <location>
        <begin position="401"/>
        <end position="493"/>
    </location>
</feature>
<dbReference type="PANTHER" id="PTHR31633:SF1">
    <property type="entry name" value="H_ACA RIBONUCLEOPROTEIN COMPLEX NON-CORE SUBUNIT NAF1"/>
    <property type="match status" value="1"/>
</dbReference>
<keyword evidence="7" id="KW-0694">RNA-binding</keyword>
<dbReference type="PANTHER" id="PTHR31633">
    <property type="entry name" value="H/ACA RIBONUCLEOPROTEIN COMPLEX NON-CORE SUBUNIT NAF1"/>
    <property type="match status" value="1"/>
</dbReference>
<sequence length="579" mass="63953">MDSTVPAAPHGVPQDLAMLMEMVQEDIPAAPRAPVALPVKLPINVLGVAEPVRVQTGPAEEGELSDHEVADILEAPVEVQVMDTVKTEVQLSPPEVKSESASEEDSDSDDDDSDSDADADSDEEDKEETEQSEEEIQRPGRNKARKPVDLDDVDEEGGAPADPATFASKNEIFAPDVNIPDFDEIGPDDKIENIGEVMNIVDSVVVVKGRMNAQYQVIDTGSLLVFEDRKVLGYVFETFGAVTQPLYSVRFPSSSSIDKERITISRAVFHVPDRSNYVFTRHLLLLKGSDASNMHDEEVSDGSIEFSDDEKEAEYKRMKKIKRRRGDTFQPDRNRRPDDQDPEVGLDYGDSVSMEVDPRAARGPPVRYDDEDFGMGEGESIMDHAEGEAIIEVVEVEIGDNPLGTEDIPGAEEGEEEEEEVRPITIVHTSSEDRHPTLLEKKAIARVTGQYGDPPGPSQPQYQDQRHPQTTSQDTYDPRAPSMTLPITPSQPYPPMQFPMGGYINPRFAFAQGFFPQMNPAMLYGMQQGAAMPPQGGYAWPGQQQRPPQQQGTYPPQQPEGYPPQDGRAYDDGGGQYRH</sequence>
<evidence type="ECO:0000256" key="1">
    <source>
        <dbReference type="ARBA" id="ARBA00004123"/>
    </source>
</evidence>
<dbReference type="GO" id="GO:0005634">
    <property type="term" value="C:nucleus"/>
    <property type="evidence" value="ECO:0007669"/>
    <property type="project" value="UniProtKB-SubCell"/>
</dbReference>
<proteinExistence type="inferred from homology"/>
<feature type="compositionally biased region" description="Acidic residues" evidence="9">
    <location>
        <begin position="409"/>
        <end position="420"/>
    </location>
</feature>
<evidence type="ECO:0000256" key="9">
    <source>
        <dbReference type="SAM" id="MobiDB-lite"/>
    </source>
</evidence>
<dbReference type="InterPro" id="IPR007504">
    <property type="entry name" value="H/ACA_rnp_Gar1/Naf1"/>
</dbReference>
<accession>A0A167M7T8</accession>
<evidence type="ECO:0000313" key="11">
    <source>
        <dbReference type="Proteomes" id="UP000076738"/>
    </source>
</evidence>
<feature type="compositionally biased region" description="Polar residues" evidence="9">
    <location>
        <begin position="459"/>
        <end position="475"/>
    </location>
</feature>
<comment type="similarity">
    <text evidence="2">Belongs to the NAF1 family.</text>
</comment>